<keyword evidence="3" id="KW-1185">Reference proteome</keyword>
<dbReference type="AlphaFoldDB" id="A0A1J4JPV9"/>
<protein>
    <submittedName>
        <fullName evidence="2">Uncharacterized protein</fullName>
    </submittedName>
</protein>
<dbReference type="Proteomes" id="UP000179807">
    <property type="component" value="Unassembled WGS sequence"/>
</dbReference>
<accession>A0A1J4JPV9</accession>
<dbReference type="RefSeq" id="XP_068353930.1">
    <property type="nucleotide sequence ID" value="XM_068493891.1"/>
</dbReference>
<feature type="transmembrane region" description="Helical" evidence="1">
    <location>
        <begin position="35"/>
        <end position="51"/>
    </location>
</feature>
<dbReference type="GeneID" id="94828595"/>
<evidence type="ECO:0000256" key="1">
    <source>
        <dbReference type="SAM" id="Phobius"/>
    </source>
</evidence>
<reference evidence="2" key="1">
    <citation type="submission" date="2016-10" db="EMBL/GenBank/DDBJ databases">
        <authorList>
            <person name="Benchimol M."/>
            <person name="Almeida L.G."/>
            <person name="Vasconcelos A.T."/>
            <person name="Perreira-Neves A."/>
            <person name="Rosa I.A."/>
            <person name="Tasca T."/>
            <person name="Bogo M.R."/>
            <person name="de Souza W."/>
        </authorList>
    </citation>
    <scope>NUCLEOTIDE SEQUENCE [LARGE SCALE GENOMIC DNA]</scope>
    <source>
        <strain evidence="2">K</strain>
    </source>
</reference>
<keyword evidence="1" id="KW-1133">Transmembrane helix</keyword>
<evidence type="ECO:0000313" key="3">
    <source>
        <dbReference type="Proteomes" id="UP000179807"/>
    </source>
</evidence>
<comment type="caution">
    <text evidence="2">The sequence shown here is derived from an EMBL/GenBank/DDBJ whole genome shotgun (WGS) entry which is preliminary data.</text>
</comment>
<evidence type="ECO:0000313" key="2">
    <source>
        <dbReference type="EMBL" id="OHT00794.1"/>
    </source>
</evidence>
<sequence>MNGQPWRFALYFDGSDYKDDKITHVNLYNDTQDDFVSFFAMGIALGNIYFMKEFMNKYFKVYVKTPTPSPSPVGGYYICTIDL</sequence>
<dbReference type="EMBL" id="MLAK01000938">
    <property type="protein sequence ID" value="OHT00794.1"/>
    <property type="molecule type" value="Genomic_DNA"/>
</dbReference>
<keyword evidence="1" id="KW-0472">Membrane</keyword>
<proteinExistence type="predicted"/>
<gene>
    <name evidence="2" type="ORF">TRFO_07774</name>
</gene>
<keyword evidence="1" id="KW-0812">Transmembrane</keyword>
<dbReference type="VEuPathDB" id="TrichDB:TRFO_07774"/>
<name>A0A1J4JPV9_9EUKA</name>
<organism evidence="2 3">
    <name type="scientific">Tritrichomonas foetus</name>
    <dbReference type="NCBI Taxonomy" id="1144522"/>
    <lineage>
        <taxon>Eukaryota</taxon>
        <taxon>Metamonada</taxon>
        <taxon>Parabasalia</taxon>
        <taxon>Tritrichomonadida</taxon>
        <taxon>Tritrichomonadidae</taxon>
        <taxon>Tritrichomonas</taxon>
    </lineage>
</organism>